<gene>
    <name evidence="2" type="ORF">M0R45_026275</name>
</gene>
<evidence type="ECO:0000256" key="1">
    <source>
        <dbReference type="SAM" id="Phobius"/>
    </source>
</evidence>
<keyword evidence="1" id="KW-1133">Transmembrane helix</keyword>
<dbReference type="EMBL" id="JBEDUW010000005">
    <property type="protein sequence ID" value="KAK9929169.1"/>
    <property type="molecule type" value="Genomic_DNA"/>
</dbReference>
<feature type="transmembrane region" description="Helical" evidence="1">
    <location>
        <begin position="69"/>
        <end position="88"/>
    </location>
</feature>
<comment type="caution">
    <text evidence="2">The sequence shown here is derived from an EMBL/GenBank/DDBJ whole genome shotgun (WGS) entry which is preliminary data.</text>
</comment>
<protein>
    <submittedName>
        <fullName evidence="2">Uncharacterized protein</fullName>
    </submittedName>
</protein>
<keyword evidence="1" id="KW-0472">Membrane</keyword>
<proteinExistence type="predicted"/>
<accession>A0AAW1WWI4</accession>
<keyword evidence="3" id="KW-1185">Reference proteome</keyword>
<evidence type="ECO:0000313" key="2">
    <source>
        <dbReference type="EMBL" id="KAK9929169.1"/>
    </source>
</evidence>
<feature type="transmembrane region" description="Helical" evidence="1">
    <location>
        <begin position="100"/>
        <end position="119"/>
    </location>
</feature>
<name>A0AAW1WWI4_RUBAR</name>
<dbReference type="AlphaFoldDB" id="A0AAW1WWI4"/>
<evidence type="ECO:0000313" key="3">
    <source>
        <dbReference type="Proteomes" id="UP001457282"/>
    </source>
</evidence>
<keyword evidence="1" id="KW-0812">Transmembrane</keyword>
<sequence>MKRLKLKISLFVLPVFLEEAIAVEIGNVFKIFQVLLVLVIDPCLVCSLLRHRTVHVRSTSVMHQEFLVLRMDSCMFYLLYGIVALVNPFQILPRGKEQDIVVVLVSQALGLPFGVPFYGSRVTS</sequence>
<reference evidence="2 3" key="1">
    <citation type="journal article" date="2023" name="G3 (Bethesda)">
        <title>A chromosome-length genome assembly and annotation of blackberry (Rubus argutus, cv. 'Hillquist').</title>
        <authorList>
            <person name="Bruna T."/>
            <person name="Aryal R."/>
            <person name="Dudchenko O."/>
            <person name="Sargent D.J."/>
            <person name="Mead D."/>
            <person name="Buti M."/>
            <person name="Cavallini A."/>
            <person name="Hytonen T."/>
            <person name="Andres J."/>
            <person name="Pham M."/>
            <person name="Weisz D."/>
            <person name="Mascagni F."/>
            <person name="Usai G."/>
            <person name="Natali L."/>
            <person name="Bassil N."/>
            <person name="Fernandez G.E."/>
            <person name="Lomsadze A."/>
            <person name="Armour M."/>
            <person name="Olukolu B."/>
            <person name="Poorten T."/>
            <person name="Britton C."/>
            <person name="Davik J."/>
            <person name="Ashrafi H."/>
            <person name="Aiden E.L."/>
            <person name="Borodovsky M."/>
            <person name="Worthington M."/>
        </authorList>
    </citation>
    <scope>NUCLEOTIDE SEQUENCE [LARGE SCALE GENOMIC DNA]</scope>
    <source>
        <strain evidence="2">PI 553951</strain>
    </source>
</reference>
<dbReference type="Proteomes" id="UP001457282">
    <property type="component" value="Unassembled WGS sequence"/>
</dbReference>
<organism evidence="2 3">
    <name type="scientific">Rubus argutus</name>
    <name type="common">Southern blackberry</name>
    <dbReference type="NCBI Taxonomy" id="59490"/>
    <lineage>
        <taxon>Eukaryota</taxon>
        <taxon>Viridiplantae</taxon>
        <taxon>Streptophyta</taxon>
        <taxon>Embryophyta</taxon>
        <taxon>Tracheophyta</taxon>
        <taxon>Spermatophyta</taxon>
        <taxon>Magnoliopsida</taxon>
        <taxon>eudicotyledons</taxon>
        <taxon>Gunneridae</taxon>
        <taxon>Pentapetalae</taxon>
        <taxon>rosids</taxon>
        <taxon>fabids</taxon>
        <taxon>Rosales</taxon>
        <taxon>Rosaceae</taxon>
        <taxon>Rosoideae</taxon>
        <taxon>Rosoideae incertae sedis</taxon>
        <taxon>Rubus</taxon>
    </lineage>
</organism>